<dbReference type="EMBL" id="MU266344">
    <property type="protein sequence ID" value="KAH7929217.1"/>
    <property type="molecule type" value="Genomic_DNA"/>
</dbReference>
<dbReference type="Proteomes" id="UP000790709">
    <property type="component" value="Unassembled WGS sequence"/>
</dbReference>
<keyword evidence="2" id="KW-1185">Reference proteome</keyword>
<proteinExistence type="predicted"/>
<evidence type="ECO:0000313" key="2">
    <source>
        <dbReference type="Proteomes" id="UP000790709"/>
    </source>
</evidence>
<reference evidence="1" key="1">
    <citation type="journal article" date="2021" name="New Phytol.">
        <title>Evolutionary innovations through gain and loss of genes in the ectomycorrhizal Boletales.</title>
        <authorList>
            <person name="Wu G."/>
            <person name="Miyauchi S."/>
            <person name="Morin E."/>
            <person name="Kuo A."/>
            <person name="Drula E."/>
            <person name="Varga T."/>
            <person name="Kohler A."/>
            <person name="Feng B."/>
            <person name="Cao Y."/>
            <person name="Lipzen A."/>
            <person name="Daum C."/>
            <person name="Hundley H."/>
            <person name="Pangilinan J."/>
            <person name="Johnson J."/>
            <person name="Barry K."/>
            <person name="LaButti K."/>
            <person name="Ng V."/>
            <person name="Ahrendt S."/>
            <person name="Min B."/>
            <person name="Choi I.G."/>
            <person name="Park H."/>
            <person name="Plett J.M."/>
            <person name="Magnuson J."/>
            <person name="Spatafora J.W."/>
            <person name="Nagy L.G."/>
            <person name="Henrissat B."/>
            <person name="Grigoriev I.V."/>
            <person name="Yang Z.L."/>
            <person name="Xu J."/>
            <person name="Martin F.M."/>
        </authorList>
    </citation>
    <scope>NUCLEOTIDE SEQUENCE</scope>
    <source>
        <strain evidence="1">KUC20120723A-06</strain>
    </source>
</reference>
<organism evidence="1 2">
    <name type="scientific">Leucogyrophana mollusca</name>
    <dbReference type="NCBI Taxonomy" id="85980"/>
    <lineage>
        <taxon>Eukaryota</taxon>
        <taxon>Fungi</taxon>
        <taxon>Dikarya</taxon>
        <taxon>Basidiomycota</taxon>
        <taxon>Agaricomycotina</taxon>
        <taxon>Agaricomycetes</taxon>
        <taxon>Agaricomycetidae</taxon>
        <taxon>Boletales</taxon>
        <taxon>Boletales incertae sedis</taxon>
        <taxon>Leucogyrophana</taxon>
    </lineage>
</organism>
<comment type="caution">
    <text evidence="1">The sequence shown here is derived from an EMBL/GenBank/DDBJ whole genome shotgun (WGS) entry which is preliminary data.</text>
</comment>
<accession>A0ACB8BUU5</accession>
<evidence type="ECO:0000313" key="1">
    <source>
        <dbReference type="EMBL" id="KAH7929217.1"/>
    </source>
</evidence>
<gene>
    <name evidence="1" type="ORF">BV22DRAFT_149381</name>
</gene>
<name>A0ACB8BUU5_9AGAM</name>
<sequence>MLDVSGIVVKNKEPAPSGQTLLTSYIDNATETTWEPLILGLAVRLRGTTPLLLLKHHTGAPTTSKFIQTSHEIGGSKPQMSGIEAEVVHMKANETVLAPGLVMTLPSSLLIVKEHLQLRCLFGNPDTSCCRRTSLPLADLATRDNKSSIGFHSTSGPTRSQVAAHIGIWPPP</sequence>
<protein>
    <submittedName>
        <fullName evidence="1">Uncharacterized protein</fullName>
    </submittedName>
</protein>